<comment type="similarity">
    <text evidence="1">Belongs to the ARG7 family.</text>
</comment>
<dbReference type="Pfam" id="PF02519">
    <property type="entry name" value="Auxin_inducible"/>
    <property type="match status" value="1"/>
</dbReference>
<gene>
    <name evidence="4" type="ORF">SAY86_006178</name>
</gene>
<proteinExistence type="inferred from homology"/>
<keyword evidence="2" id="KW-0217">Developmental protein</keyword>
<reference evidence="4 5" key="1">
    <citation type="journal article" date="2023" name="Hortic Res">
        <title>Pangenome of water caltrop reveals structural variations and asymmetric subgenome divergence after allopolyploidization.</title>
        <authorList>
            <person name="Zhang X."/>
            <person name="Chen Y."/>
            <person name="Wang L."/>
            <person name="Yuan Y."/>
            <person name="Fang M."/>
            <person name="Shi L."/>
            <person name="Lu R."/>
            <person name="Comes H.P."/>
            <person name="Ma Y."/>
            <person name="Chen Y."/>
            <person name="Huang G."/>
            <person name="Zhou Y."/>
            <person name="Zheng Z."/>
            <person name="Qiu Y."/>
        </authorList>
    </citation>
    <scope>NUCLEOTIDE SEQUENCE [LARGE SCALE GENOMIC DNA]</scope>
    <source>
        <strain evidence="4">F231</strain>
    </source>
</reference>
<dbReference type="PANTHER" id="PTHR31374">
    <property type="entry name" value="AUXIN-INDUCED PROTEIN-LIKE-RELATED"/>
    <property type="match status" value="1"/>
</dbReference>
<organism evidence="4 5">
    <name type="scientific">Trapa natans</name>
    <name type="common">Water chestnut</name>
    <dbReference type="NCBI Taxonomy" id="22666"/>
    <lineage>
        <taxon>Eukaryota</taxon>
        <taxon>Viridiplantae</taxon>
        <taxon>Streptophyta</taxon>
        <taxon>Embryophyta</taxon>
        <taxon>Tracheophyta</taxon>
        <taxon>Spermatophyta</taxon>
        <taxon>Magnoliopsida</taxon>
        <taxon>eudicotyledons</taxon>
        <taxon>Gunneridae</taxon>
        <taxon>Pentapetalae</taxon>
        <taxon>rosids</taxon>
        <taxon>malvids</taxon>
        <taxon>Myrtales</taxon>
        <taxon>Lythraceae</taxon>
        <taxon>Trapa</taxon>
    </lineage>
</organism>
<protein>
    <submittedName>
        <fullName evidence="4">Uncharacterized protein</fullName>
    </submittedName>
</protein>
<name>A0AAN7L4S3_TRANT</name>
<dbReference type="GO" id="GO:0009733">
    <property type="term" value="P:response to auxin"/>
    <property type="evidence" value="ECO:0007669"/>
    <property type="project" value="InterPro"/>
</dbReference>
<evidence type="ECO:0000256" key="2">
    <source>
        <dbReference type="ARBA" id="ARBA00022473"/>
    </source>
</evidence>
<sequence>MSPVAEEVVGKSSKIRRIVRLRQMLLRWRRKAHLSASAASRVPDDVPAGHVAVCVGASRRRFVVRAVHLNHPVFQSLLLQAEEEYGFANRSGPLEIPCDEAFFQEVLRHISGPSGSSARPVRTVDAEDLNRCCKGSRFDIRIESRPLLDGPVGKTAW</sequence>
<dbReference type="Proteomes" id="UP001346149">
    <property type="component" value="Unassembled WGS sequence"/>
</dbReference>
<evidence type="ECO:0000313" key="4">
    <source>
        <dbReference type="EMBL" id="KAK4778650.1"/>
    </source>
</evidence>
<accession>A0AAN7L4S3</accession>
<keyword evidence="5" id="KW-1185">Reference proteome</keyword>
<dbReference type="EMBL" id="JAXQNO010000017">
    <property type="protein sequence ID" value="KAK4778650.1"/>
    <property type="molecule type" value="Genomic_DNA"/>
</dbReference>
<evidence type="ECO:0000256" key="3">
    <source>
        <dbReference type="ARBA" id="ARBA00022604"/>
    </source>
</evidence>
<evidence type="ECO:0000256" key="1">
    <source>
        <dbReference type="ARBA" id="ARBA00006974"/>
    </source>
</evidence>
<dbReference type="PANTHER" id="PTHR31374:SF183">
    <property type="entry name" value="SAUR-LIKE AUXIN-RESPONSIVE PROTEIN FAMILY"/>
    <property type="match status" value="1"/>
</dbReference>
<comment type="caution">
    <text evidence="4">The sequence shown here is derived from an EMBL/GenBank/DDBJ whole genome shotgun (WGS) entry which is preliminary data.</text>
</comment>
<dbReference type="InterPro" id="IPR003676">
    <property type="entry name" value="SAUR_fam"/>
</dbReference>
<evidence type="ECO:0000313" key="5">
    <source>
        <dbReference type="Proteomes" id="UP001346149"/>
    </source>
</evidence>
<keyword evidence="3" id="KW-0341">Growth regulation</keyword>
<dbReference type="AlphaFoldDB" id="A0AAN7L4S3"/>